<evidence type="ECO:0000313" key="5">
    <source>
        <dbReference type="EMBL" id="VFT94661.1"/>
    </source>
</evidence>
<dbReference type="OrthoDB" id="47198at2759"/>
<dbReference type="PRINTS" id="PR01415">
    <property type="entry name" value="ANKYRIN"/>
</dbReference>
<dbReference type="Proteomes" id="UP000332933">
    <property type="component" value="Unassembled WGS sequence"/>
</dbReference>
<reference evidence="4" key="2">
    <citation type="submission" date="2019-06" db="EMBL/GenBank/DDBJ databases">
        <title>Genomics analysis of Aphanomyces spp. identifies a new class of oomycete effector associated with host adaptation.</title>
        <authorList>
            <person name="Gaulin E."/>
        </authorList>
    </citation>
    <scope>NUCLEOTIDE SEQUENCE</scope>
    <source>
        <strain evidence="4">CBS 578.67</strain>
    </source>
</reference>
<proteinExistence type="predicted"/>
<dbReference type="SMART" id="SM00248">
    <property type="entry name" value="ANK"/>
    <property type="match status" value="3"/>
</dbReference>
<evidence type="ECO:0000256" key="2">
    <source>
        <dbReference type="ARBA" id="ARBA00023043"/>
    </source>
</evidence>
<reference evidence="5 6" key="1">
    <citation type="submission" date="2019-03" db="EMBL/GenBank/DDBJ databases">
        <authorList>
            <person name="Gaulin E."/>
            <person name="Dumas B."/>
        </authorList>
    </citation>
    <scope>NUCLEOTIDE SEQUENCE [LARGE SCALE GENOMIC DNA]</scope>
    <source>
        <strain evidence="5">CBS 568.67</strain>
    </source>
</reference>
<evidence type="ECO:0000313" key="4">
    <source>
        <dbReference type="EMBL" id="KAF0690709.1"/>
    </source>
</evidence>
<evidence type="ECO:0000256" key="1">
    <source>
        <dbReference type="ARBA" id="ARBA00022737"/>
    </source>
</evidence>
<dbReference type="Gene3D" id="1.25.40.20">
    <property type="entry name" value="Ankyrin repeat-containing domain"/>
    <property type="match status" value="2"/>
</dbReference>
<dbReference type="EMBL" id="VJMH01006343">
    <property type="protein sequence ID" value="KAF0690709.1"/>
    <property type="molecule type" value="Genomic_DNA"/>
</dbReference>
<dbReference type="PROSITE" id="PS50297">
    <property type="entry name" value="ANK_REP_REGION"/>
    <property type="match status" value="1"/>
</dbReference>
<organism evidence="5 6">
    <name type="scientific">Aphanomyces stellatus</name>
    <dbReference type="NCBI Taxonomy" id="120398"/>
    <lineage>
        <taxon>Eukaryota</taxon>
        <taxon>Sar</taxon>
        <taxon>Stramenopiles</taxon>
        <taxon>Oomycota</taxon>
        <taxon>Saprolegniomycetes</taxon>
        <taxon>Saprolegniales</taxon>
        <taxon>Verrucalvaceae</taxon>
        <taxon>Aphanomyces</taxon>
    </lineage>
</organism>
<keyword evidence="6" id="KW-1185">Reference proteome</keyword>
<dbReference type="PROSITE" id="PS50088">
    <property type="entry name" value="ANK_REPEAT"/>
    <property type="match status" value="1"/>
</dbReference>
<evidence type="ECO:0000256" key="3">
    <source>
        <dbReference type="PROSITE-ProRule" id="PRU00023"/>
    </source>
</evidence>
<dbReference type="SUPFAM" id="SSF48403">
    <property type="entry name" value="Ankyrin repeat"/>
    <property type="match status" value="1"/>
</dbReference>
<dbReference type="InterPro" id="IPR036770">
    <property type="entry name" value="Ankyrin_rpt-contain_sf"/>
</dbReference>
<dbReference type="PANTHER" id="PTHR24171:SF9">
    <property type="entry name" value="ANKYRIN REPEAT DOMAIN-CONTAINING PROTEIN 39"/>
    <property type="match status" value="1"/>
</dbReference>
<sequence length="154" mass="16034">MANVWIAASDGNLDAVKAFLAAGTPVNAQDENGYTPLQAAVSYSHADIVHYLLAAGASATLGNSDNETPLHYCESVECAQILLQHGADINATNAEQRTPLDAAIDDENEELCAFLESHGAVSSGIVTEETASLAQLQAMMQAQEAAEAAGINMD</sequence>
<dbReference type="InterPro" id="IPR002110">
    <property type="entry name" value="Ankyrin_rpt"/>
</dbReference>
<keyword evidence="1" id="KW-0677">Repeat</keyword>
<dbReference type="PANTHER" id="PTHR24171">
    <property type="entry name" value="ANKYRIN REPEAT DOMAIN-CONTAINING PROTEIN 39-RELATED"/>
    <property type="match status" value="1"/>
</dbReference>
<dbReference type="AlphaFoldDB" id="A0A485LA06"/>
<keyword evidence="2 3" id="KW-0040">ANK repeat</keyword>
<accession>A0A485LA06</accession>
<protein>
    <submittedName>
        <fullName evidence="5">Aste57867_17919 protein</fullName>
    </submittedName>
</protein>
<name>A0A485LA06_9STRA</name>
<gene>
    <name evidence="5" type="primary">Aste57867_17919</name>
    <name evidence="4" type="ORF">As57867_017858</name>
    <name evidence="5" type="ORF">ASTE57867_17919</name>
</gene>
<dbReference type="EMBL" id="CAADRA010006364">
    <property type="protein sequence ID" value="VFT94661.1"/>
    <property type="molecule type" value="Genomic_DNA"/>
</dbReference>
<evidence type="ECO:0000313" key="6">
    <source>
        <dbReference type="Proteomes" id="UP000332933"/>
    </source>
</evidence>
<feature type="repeat" description="ANK" evidence="3">
    <location>
        <begin position="32"/>
        <end position="64"/>
    </location>
</feature>
<dbReference type="Pfam" id="PF12796">
    <property type="entry name" value="Ank_2"/>
    <property type="match status" value="1"/>
</dbReference>